<dbReference type="Proteomes" id="UP000297245">
    <property type="component" value="Unassembled WGS sequence"/>
</dbReference>
<gene>
    <name evidence="1" type="ORF">K435DRAFT_933857</name>
</gene>
<evidence type="ECO:0000313" key="1">
    <source>
        <dbReference type="EMBL" id="THU82395.1"/>
    </source>
</evidence>
<dbReference type="AlphaFoldDB" id="A0A4V4HC88"/>
<protein>
    <submittedName>
        <fullName evidence="1">Uncharacterized protein</fullName>
    </submittedName>
</protein>
<name>A0A4V4HC88_DENBC</name>
<reference evidence="1 2" key="1">
    <citation type="journal article" date="2019" name="Nat. Ecol. Evol.">
        <title>Megaphylogeny resolves global patterns of mushroom evolution.</title>
        <authorList>
            <person name="Varga T."/>
            <person name="Krizsan K."/>
            <person name="Foldi C."/>
            <person name="Dima B."/>
            <person name="Sanchez-Garcia M."/>
            <person name="Sanchez-Ramirez S."/>
            <person name="Szollosi G.J."/>
            <person name="Szarkandi J.G."/>
            <person name="Papp V."/>
            <person name="Albert L."/>
            <person name="Andreopoulos W."/>
            <person name="Angelini C."/>
            <person name="Antonin V."/>
            <person name="Barry K.W."/>
            <person name="Bougher N.L."/>
            <person name="Buchanan P."/>
            <person name="Buyck B."/>
            <person name="Bense V."/>
            <person name="Catcheside P."/>
            <person name="Chovatia M."/>
            <person name="Cooper J."/>
            <person name="Damon W."/>
            <person name="Desjardin D."/>
            <person name="Finy P."/>
            <person name="Geml J."/>
            <person name="Haridas S."/>
            <person name="Hughes K."/>
            <person name="Justo A."/>
            <person name="Karasinski D."/>
            <person name="Kautmanova I."/>
            <person name="Kiss B."/>
            <person name="Kocsube S."/>
            <person name="Kotiranta H."/>
            <person name="LaButti K.M."/>
            <person name="Lechner B.E."/>
            <person name="Liimatainen K."/>
            <person name="Lipzen A."/>
            <person name="Lukacs Z."/>
            <person name="Mihaltcheva S."/>
            <person name="Morgado L.N."/>
            <person name="Niskanen T."/>
            <person name="Noordeloos M.E."/>
            <person name="Ohm R.A."/>
            <person name="Ortiz-Santana B."/>
            <person name="Ovrebo C."/>
            <person name="Racz N."/>
            <person name="Riley R."/>
            <person name="Savchenko A."/>
            <person name="Shiryaev A."/>
            <person name="Soop K."/>
            <person name="Spirin V."/>
            <person name="Szebenyi C."/>
            <person name="Tomsovsky M."/>
            <person name="Tulloss R.E."/>
            <person name="Uehling J."/>
            <person name="Grigoriev I.V."/>
            <person name="Vagvolgyi C."/>
            <person name="Papp T."/>
            <person name="Martin F.M."/>
            <person name="Miettinen O."/>
            <person name="Hibbett D.S."/>
            <person name="Nagy L.G."/>
        </authorList>
    </citation>
    <scope>NUCLEOTIDE SEQUENCE [LARGE SCALE GENOMIC DNA]</scope>
    <source>
        <strain evidence="1 2">CBS 962.96</strain>
    </source>
</reference>
<proteinExistence type="predicted"/>
<sequence>MLISTSVKIPFEEFYPVMNVKSVVIPLTVALEGLTEPYTQTVGRGMCNYGKFVVAPLRTAKNVRVYST</sequence>
<dbReference type="OrthoDB" id="1879366at2759"/>
<evidence type="ECO:0000313" key="2">
    <source>
        <dbReference type="Proteomes" id="UP000297245"/>
    </source>
</evidence>
<dbReference type="EMBL" id="ML179734">
    <property type="protein sequence ID" value="THU82395.1"/>
    <property type="molecule type" value="Genomic_DNA"/>
</dbReference>
<accession>A0A4V4HC88</accession>
<keyword evidence="2" id="KW-1185">Reference proteome</keyword>
<organism evidence="1 2">
    <name type="scientific">Dendrothele bispora (strain CBS 962.96)</name>
    <dbReference type="NCBI Taxonomy" id="1314807"/>
    <lineage>
        <taxon>Eukaryota</taxon>
        <taxon>Fungi</taxon>
        <taxon>Dikarya</taxon>
        <taxon>Basidiomycota</taxon>
        <taxon>Agaricomycotina</taxon>
        <taxon>Agaricomycetes</taxon>
        <taxon>Agaricomycetidae</taxon>
        <taxon>Agaricales</taxon>
        <taxon>Agaricales incertae sedis</taxon>
        <taxon>Dendrothele</taxon>
    </lineage>
</organism>